<feature type="compositionally biased region" description="Low complexity" evidence="2">
    <location>
        <begin position="1"/>
        <end position="11"/>
    </location>
</feature>
<feature type="compositionally biased region" description="Low complexity" evidence="2">
    <location>
        <begin position="334"/>
        <end position="370"/>
    </location>
</feature>
<comment type="similarity">
    <text evidence="1">Belongs to the QWRF family.</text>
</comment>
<sequence length="609" mass="65901">MVAAAPAAAAAVHKNPSTASRSRDSPPNQLRRPLTPSEKDNATASRRPRTKEIGSRYLSTYSSSSLSTTSTSFFSNNTTSSSRRFLSPLPSHRPSTPSTLSHGAAAKRSLSVDRTRPSTPRSDPRGGGTAAFSEASNAARSLCTTTRSLSVSFQGESFFYQTSKAKNASPAPSRKPTPERRRSIAPARSCDSGTTDKSEIPRPSDLHHRWPAARNRQSNMLTKSLDCSADKDFLATVQLLRRSILFEGGTTVRASFDGADPSTSSDTESVSSGSNSGAPELIVAPVARASSGGISVPARFWQETNSRTPLSTSGPRNSATPKIASVRRSLVDGPSWSPRSSSSPLRGPVRPSSPSKLAGSPSRRMASPSRARCTDTLAESSSGNIPVNAPSILSFAAEVRRSKKGENRIEEAHALRMLHNRQLQWRCVNARINTALMVQRVDGERSLYNVWMTISELHDSVTLQKMKLHFLSQYFKLSTILKGQMLYLEEWFHLDREHLSSLSGAIAVLKAITLRLPVANGAKADFQEVKDAVGSAIDVMQAMGASMRFLLSKAEGTGSLVSELANIAAQEQVFLDQSRDVLSTIAALHVKQFSLWGHLLQLKRNSTQI</sequence>
<dbReference type="GO" id="GO:0051225">
    <property type="term" value="P:spindle assembly"/>
    <property type="evidence" value="ECO:0007669"/>
    <property type="project" value="TreeGrafter"/>
</dbReference>
<dbReference type="AlphaFoldDB" id="A0A2I0ADL8"/>
<feature type="compositionally biased region" description="Low complexity" evidence="2">
    <location>
        <begin position="260"/>
        <end position="277"/>
    </location>
</feature>
<gene>
    <name evidence="3" type="ORF">AXF42_Ash009144</name>
</gene>
<dbReference type="GO" id="GO:0005880">
    <property type="term" value="C:nuclear microtubule"/>
    <property type="evidence" value="ECO:0007669"/>
    <property type="project" value="TreeGrafter"/>
</dbReference>
<evidence type="ECO:0008006" key="5">
    <source>
        <dbReference type="Google" id="ProtNLM"/>
    </source>
</evidence>
<evidence type="ECO:0000313" key="3">
    <source>
        <dbReference type="EMBL" id="PKA53648.1"/>
    </source>
</evidence>
<feature type="compositionally biased region" description="Polar residues" evidence="2">
    <location>
        <begin position="15"/>
        <end position="28"/>
    </location>
</feature>
<accession>A0A2I0ADL8</accession>
<evidence type="ECO:0000313" key="4">
    <source>
        <dbReference type="Proteomes" id="UP000236161"/>
    </source>
</evidence>
<feature type="region of interest" description="Disordered" evidence="2">
    <location>
        <begin position="253"/>
        <end position="277"/>
    </location>
</feature>
<dbReference type="OrthoDB" id="1924320at2759"/>
<protein>
    <recommendedName>
        <fullName evidence="5">QWRF motif-containing protein 2</fullName>
    </recommendedName>
</protein>
<dbReference type="EMBL" id="KZ451993">
    <property type="protein sequence ID" value="PKA53648.1"/>
    <property type="molecule type" value="Genomic_DNA"/>
</dbReference>
<evidence type="ECO:0000256" key="2">
    <source>
        <dbReference type="SAM" id="MobiDB-lite"/>
    </source>
</evidence>
<feature type="compositionally biased region" description="Low complexity" evidence="2">
    <location>
        <begin position="55"/>
        <end position="95"/>
    </location>
</feature>
<dbReference type="PANTHER" id="PTHR31807">
    <property type="entry name" value="AUGMIN FAMILY MEMBER"/>
    <property type="match status" value="1"/>
</dbReference>
<proteinExistence type="inferred from homology"/>
<feature type="region of interest" description="Disordered" evidence="2">
    <location>
        <begin position="305"/>
        <end position="370"/>
    </location>
</feature>
<organism evidence="3 4">
    <name type="scientific">Apostasia shenzhenica</name>
    <dbReference type="NCBI Taxonomy" id="1088818"/>
    <lineage>
        <taxon>Eukaryota</taxon>
        <taxon>Viridiplantae</taxon>
        <taxon>Streptophyta</taxon>
        <taxon>Embryophyta</taxon>
        <taxon>Tracheophyta</taxon>
        <taxon>Spermatophyta</taxon>
        <taxon>Magnoliopsida</taxon>
        <taxon>Liliopsida</taxon>
        <taxon>Asparagales</taxon>
        <taxon>Orchidaceae</taxon>
        <taxon>Apostasioideae</taxon>
        <taxon>Apostasia</taxon>
    </lineage>
</organism>
<dbReference type="STRING" id="1088818.A0A2I0ADL8"/>
<dbReference type="PANTHER" id="PTHR31807:SF2">
    <property type="entry name" value="PROTEIN SNOWY COTYLEDON 3"/>
    <property type="match status" value="1"/>
</dbReference>
<evidence type="ECO:0000256" key="1">
    <source>
        <dbReference type="ARBA" id="ARBA00010016"/>
    </source>
</evidence>
<feature type="compositionally biased region" description="Basic and acidic residues" evidence="2">
    <location>
        <begin position="194"/>
        <end position="208"/>
    </location>
</feature>
<feature type="compositionally biased region" description="Polar residues" evidence="2">
    <location>
        <begin position="305"/>
        <end position="320"/>
    </location>
</feature>
<feature type="region of interest" description="Disordered" evidence="2">
    <location>
        <begin position="163"/>
        <end position="213"/>
    </location>
</feature>
<dbReference type="InterPro" id="IPR007573">
    <property type="entry name" value="QWRF"/>
</dbReference>
<dbReference type="GO" id="GO:0008017">
    <property type="term" value="F:microtubule binding"/>
    <property type="evidence" value="ECO:0007669"/>
    <property type="project" value="TreeGrafter"/>
</dbReference>
<reference evidence="3 4" key="1">
    <citation type="journal article" date="2017" name="Nature">
        <title>The Apostasia genome and the evolution of orchids.</title>
        <authorList>
            <person name="Zhang G.Q."/>
            <person name="Liu K.W."/>
            <person name="Li Z."/>
            <person name="Lohaus R."/>
            <person name="Hsiao Y.Y."/>
            <person name="Niu S.C."/>
            <person name="Wang J.Y."/>
            <person name="Lin Y.C."/>
            <person name="Xu Q."/>
            <person name="Chen L.J."/>
            <person name="Yoshida K."/>
            <person name="Fujiwara S."/>
            <person name="Wang Z.W."/>
            <person name="Zhang Y.Q."/>
            <person name="Mitsuda N."/>
            <person name="Wang M."/>
            <person name="Liu G.H."/>
            <person name="Pecoraro L."/>
            <person name="Huang H.X."/>
            <person name="Xiao X.J."/>
            <person name="Lin M."/>
            <person name="Wu X.Y."/>
            <person name="Wu W.L."/>
            <person name="Chen Y.Y."/>
            <person name="Chang S.B."/>
            <person name="Sakamoto S."/>
            <person name="Ohme-Takagi M."/>
            <person name="Yagi M."/>
            <person name="Zeng S.J."/>
            <person name="Shen C.Y."/>
            <person name="Yeh C.M."/>
            <person name="Luo Y.B."/>
            <person name="Tsai W.C."/>
            <person name="Van de Peer Y."/>
            <person name="Liu Z.J."/>
        </authorList>
    </citation>
    <scope>NUCLEOTIDE SEQUENCE [LARGE SCALE GENOMIC DNA]</scope>
    <source>
        <strain evidence="4">cv. Shenzhen</strain>
        <tissue evidence="3">Stem</tissue>
    </source>
</reference>
<dbReference type="GO" id="GO:0005737">
    <property type="term" value="C:cytoplasm"/>
    <property type="evidence" value="ECO:0007669"/>
    <property type="project" value="TreeGrafter"/>
</dbReference>
<keyword evidence="4" id="KW-1185">Reference proteome</keyword>
<feature type="region of interest" description="Disordered" evidence="2">
    <location>
        <begin position="1"/>
        <end position="137"/>
    </location>
</feature>
<name>A0A2I0ADL8_9ASPA</name>
<dbReference type="Proteomes" id="UP000236161">
    <property type="component" value="Unassembled WGS sequence"/>
</dbReference>
<dbReference type="Pfam" id="PF04484">
    <property type="entry name" value="QWRF"/>
    <property type="match status" value="1"/>
</dbReference>